<sequence>MRFVLLLAMSVLLFSRANGHEKRPRAKPIALSGREAMHVKIQKRSSSSFVRKLTKGLKAGSTGKFPPQKVAFKGPSKDFDSSSTSRPAKSQTGPGELPDAQISKSRTDTAKAPASKTIGHSLSNNNETPENRPMPPYRSSEAKDKAKTAEKYEDEKEKSSTVSTLFTGAKKAFDILKPEIPNLKEKDPVGETSEASTLLSVKNGEAGLVGNQDREAENKISKTSD</sequence>
<gene>
    <name evidence="3" type="ORF">PTTG_01446</name>
</gene>
<evidence type="ECO:0000313" key="3">
    <source>
        <dbReference type="EMBL" id="OAV99938.1"/>
    </source>
</evidence>
<evidence type="ECO:0000256" key="1">
    <source>
        <dbReference type="SAM" id="MobiDB-lite"/>
    </source>
</evidence>
<dbReference type="EnsemblFungi" id="PTTG_01446-t43_1">
    <property type="protein sequence ID" value="PTTG_01446-t43_1-p1"/>
    <property type="gene ID" value="PTTG_01446"/>
</dbReference>
<accession>A0A0C4EL13</accession>
<evidence type="ECO:0000313" key="4">
    <source>
        <dbReference type="EnsemblFungi" id="PTTG_01446-t43_1-p1"/>
    </source>
</evidence>
<dbReference type="AlphaFoldDB" id="A0A0C4EL13"/>
<feature type="compositionally biased region" description="Polar residues" evidence="1">
    <location>
        <begin position="118"/>
        <end position="128"/>
    </location>
</feature>
<evidence type="ECO:0000313" key="5">
    <source>
        <dbReference type="Proteomes" id="UP000005240"/>
    </source>
</evidence>
<dbReference type="VEuPathDB" id="FungiDB:PTTG_01446"/>
<feature type="compositionally biased region" description="Basic and acidic residues" evidence="1">
    <location>
        <begin position="212"/>
        <end position="225"/>
    </location>
</feature>
<reference evidence="4 5" key="3">
    <citation type="journal article" date="2017" name="G3 (Bethesda)">
        <title>Comparative analysis highlights variable genome content of wheat rusts and divergence of the mating loci.</title>
        <authorList>
            <person name="Cuomo C.A."/>
            <person name="Bakkeren G."/>
            <person name="Khalil H.B."/>
            <person name="Panwar V."/>
            <person name="Joly D."/>
            <person name="Linning R."/>
            <person name="Sakthikumar S."/>
            <person name="Song X."/>
            <person name="Adiconis X."/>
            <person name="Fan L."/>
            <person name="Goldberg J.M."/>
            <person name="Levin J.Z."/>
            <person name="Young S."/>
            <person name="Zeng Q."/>
            <person name="Anikster Y."/>
            <person name="Bruce M."/>
            <person name="Wang M."/>
            <person name="Yin C."/>
            <person name="McCallum B."/>
            <person name="Szabo L.J."/>
            <person name="Hulbert S."/>
            <person name="Chen X."/>
            <person name="Fellers J.P."/>
        </authorList>
    </citation>
    <scope>NUCLEOTIDE SEQUENCE</scope>
    <source>
        <strain evidence="5">Isolate 1-1 / race 1 (BBBD)</strain>
        <strain evidence="4">isolate 1-1 / race 1 (BBBD)</strain>
    </source>
</reference>
<keyword evidence="2" id="KW-0732">Signal</keyword>
<dbReference type="OrthoDB" id="2503394at2759"/>
<protein>
    <submittedName>
        <fullName evidence="3 4">Uncharacterized protein</fullName>
    </submittedName>
</protein>
<organism evidence="3">
    <name type="scientific">Puccinia triticina (isolate 1-1 / race 1 (BBBD))</name>
    <name type="common">Brown leaf rust fungus</name>
    <dbReference type="NCBI Taxonomy" id="630390"/>
    <lineage>
        <taxon>Eukaryota</taxon>
        <taxon>Fungi</taxon>
        <taxon>Dikarya</taxon>
        <taxon>Basidiomycota</taxon>
        <taxon>Pucciniomycotina</taxon>
        <taxon>Pucciniomycetes</taxon>
        <taxon>Pucciniales</taxon>
        <taxon>Pucciniaceae</taxon>
        <taxon>Puccinia</taxon>
    </lineage>
</organism>
<feature type="chain" id="PRO_5009386156" evidence="2">
    <location>
        <begin position="20"/>
        <end position="225"/>
    </location>
</feature>
<feature type="compositionally biased region" description="Basic and acidic residues" evidence="1">
    <location>
        <begin position="140"/>
        <end position="159"/>
    </location>
</feature>
<keyword evidence="5" id="KW-1185">Reference proteome</keyword>
<reference evidence="3" key="1">
    <citation type="submission" date="2009-11" db="EMBL/GenBank/DDBJ databases">
        <authorList>
            <consortium name="The Broad Institute Genome Sequencing Platform"/>
            <person name="Ward D."/>
            <person name="Feldgarden M."/>
            <person name="Earl A."/>
            <person name="Young S.K."/>
            <person name="Zeng Q."/>
            <person name="Koehrsen M."/>
            <person name="Alvarado L."/>
            <person name="Berlin A."/>
            <person name="Bochicchio J."/>
            <person name="Borenstein D."/>
            <person name="Chapman S.B."/>
            <person name="Chen Z."/>
            <person name="Engels R."/>
            <person name="Freedman E."/>
            <person name="Gellesch M."/>
            <person name="Goldberg J."/>
            <person name="Griggs A."/>
            <person name="Gujja S."/>
            <person name="Heilman E."/>
            <person name="Heiman D."/>
            <person name="Hepburn T."/>
            <person name="Howarth C."/>
            <person name="Jen D."/>
            <person name="Larson L."/>
            <person name="Lewis B."/>
            <person name="Mehta T."/>
            <person name="Park D."/>
            <person name="Pearson M."/>
            <person name="Roberts A."/>
            <person name="Saif S."/>
            <person name="Shea T."/>
            <person name="Shenoy N."/>
            <person name="Sisk P."/>
            <person name="Stolte C."/>
            <person name="Sykes S."/>
            <person name="Thomson T."/>
            <person name="Walk T."/>
            <person name="White J."/>
            <person name="Yandava C."/>
            <person name="Izard J."/>
            <person name="Baranova O.V."/>
            <person name="Blanton J.M."/>
            <person name="Tanner A.C."/>
            <person name="Dewhirst F.E."/>
            <person name="Haas B."/>
            <person name="Nusbaum C."/>
            <person name="Birren B."/>
        </authorList>
    </citation>
    <scope>NUCLEOTIDE SEQUENCE [LARGE SCALE GENOMIC DNA]</scope>
    <source>
        <strain evidence="3">1-1 BBBD Race 1</strain>
    </source>
</reference>
<proteinExistence type="predicted"/>
<name>A0A0C4EL13_PUCT1</name>
<feature type="region of interest" description="Disordered" evidence="1">
    <location>
        <begin position="183"/>
        <end position="225"/>
    </location>
</feature>
<reference evidence="3" key="2">
    <citation type="submission" date="2016-05" db="EMBL/GenBank/DDBJ databases">
        <title>Comparative analysis highlights variable genome content of wheat rusts and divergence of the mating loci.</title>
        <authorList>
            <person name="Cuomo C.A."/>
            <person name="Bakkeren G."/>
            <person name="Szabo L."/>
            <person name="Khalil H."/>
            <person name="Joly D."/>
            <person name="Goldberg J."/>
            <person name="Young S."/>
            <person name="Zeng Q."/>
            <person name="Fellers J."/>
        </authorList>
    </citation>
    <scope>NUCLEOTIDE SEQUENCE [LARGE SCALE GENOMIC DNA]</scope>
    <source>
        <strain evidence="3">1-1 BBBD Race 1</strain>
    </source>
</reference>
<feature type="region of interest" description="Disordered" evidence="1">
    <location>
        <begin position="58"/>
        <end position="162"/>
    </location>
</feature>
<feature type="signal peptide" evidence="2">
    <location>
        <begin position="1"/>
        <end position="19"/>
    </location>
</feature>
<evidence type="ECO:0000256" key="2">
    <source>
        <dbReference type="SAM" id="SignalP"/>
    </source>
</evidence>
<dbReference type="OMA" id="PDAQISK"/>
<reference evidence="4" key="4">
    <citation type="submission" date="2025-05" db="UniProtKB">
        <authorList>
            <consortium name="EnsemblFungi"/>
        </authorList>
    </citation>
    <scope>IDENTIFICATION</scope>
    <source>
        <strain evidence="4">isolate 1-1 / race 1 (BBBD)</strain>
    </source>
</reference>
<dbReference type="Proteomes" id="UP000005240">
    <property type="component" value="Unassembled WGS sequence"/>
</dbReference>
<feature type="compositionally biased region" description="Polar residues" evidence="1">
    <location>
        <begin position="81"/>
        <end position="93"/>
    </location>
</feature>
<dbReference type="EMBL" id="ADAS02000001">
    <property type="protein sequence ID" value="OAV99938.1"/>
    <property type="molecule type" value="Genomic_DNA"/>
</dbReference>